<dbReference type="OrthoDB" id="129343at2"/>
<dbReference type="InterPro" id="IPR032710">
    <property type="entry name" value="NTF2-like_dom_sf"/>
</dbReference>
<dbReference type="PANTHER" id="PTHR38436">
    <property type="entry name" value="POLYKETIDE CYCLASE SNOAL-LIKE DOMAIN"/>
    <property type="match status" value="1"/>
</dbReference>
<dbReference type="GO" id="GO:0030638">
    <property type="term" value="P:polyketide metabolic process"/>
    <property type="evidence" value="ECO:0007669"/>
    <property type="project" value="InterPro"/>
</dbReference>
<dbReference type="STRING" id="394264.SAMN04488040_3075"/>
<name>A0A1I6V418_9RHOB</name>
<dbReference type="EMBL" id="FPAJ01000005">
    <property type="protein sequence ID" value="SFT08443.1"/>
    <property type="molecule type" value="Genomic_DNA"/>
</dbReference>
<accession>A0A1I6V418</accession>
<organism evidence="1 2">
    <name type="scientific">Sulfitobacter marinus</name>
    <dbReference type="NCBI Taxonomy" id="394264"/>
    <lineage>
        <taxon>Bacteria</taxon>
        <taxon>Pseudomonadati</taxon>
        <taxon>Pseudomonadota</taxon>
        <taxon>Alphaproteobacteria</taxon>
        <taxon>Rhodobacterales</taxon>
        <taxon>Roseobacteraceae</taxon>
        <taxon>Sulfitobacter</taxon>
    </lineage>
</organism>
<dbReference type="Gene3D" id="3.10.450.50">
    <property type="match status" value="1"/>
</dbReference>
<dbReference type="Proteomes" id="UP000199239">
    <property type="component" value="Unassembled WGS sequence"/>
</dbReference>
<evidence type="ECO:0000313" key="1">
    <source>
        <dbReference type="EMBL" id="SFT08443.1"/>
    </source>
</evidence>
<dbReference type="RefSeq" id="WP_093917258.1">
    <property type="nucleotide sequence ID" value="NZ_FPAJ01000005.1"/>
</dbReference>
<dbReference type="SUPFAM" id="SSF54427">
    <property type="entry name" value="NTF2-like"/>
    <property type="match status" value="1"/>
</dbReference>
<sequence length="145" mass="16278">MSTRSENAKCLLLHTRAEDAHDMAGTLATIHPEAVFEDQPVGLRLEGRQNARKHYELWWNAFGVQTENASLHWVNDDMAIGEADFVGTHKGSFLGIPATGLPIRFRFTVVVQFRDGLLSGERFSYDLNDILHQIGYPAFKVEHAA</sequence>
<dbReference type="AlphaFoldDB" id="A0A1I6V418"/>
<proteinExistence type="predicted"/>
<dbReference type="PANTHER" id="PTHR38436:SF1">
    <property type="entry name" value="ESTER CYCLASE"/>
    <property type="match status" value="1"/>
</dbReference>
<evidence type="ECO:0000313" key="2">
    <source>
        <dbReference type="Proteomes" id="UP000199239"/>
    </source>
</evidence>
<reference evidence="2" key="1">
    <citation type="submission" date="2016-10" db="EMBL/GenBank/DDBJ databases">
        <authorList>
            <person name="Varghese N."/>
            <person name="Submissions S."/>
        </authorList>
    </citation>
    <scope>NUCLEOTIDE SEQUENCE [LARGE SCALE GENOMIC DNA]</scope>
    <source>
        <strain evidence="2">DSM 23422</strain>
    </source>
</reference>
<keyword evidence="2" id="KW-1185">Reference proteome</keyword>
<dbReference type="InterPro" id="IPR009959">
    <property type="entry name" value="Cyclase_SnoaL-like"/>
</dbReference>
<protein>
    <submittedName>
        <fullName evidence="1">SnoaL-like polyketide cyclase</fullName>
    </submittedName>
</protein>
<dbReference type="Pfam" id="PF07366">
    <property type="entry name" value="SnoaL"/>
    <property type="match status" value="1"/>
</dbReference>
<gene>
    <name evidence="1" type="ORF">SAMN04488040_3075</name>
</gene>